<dbReference type="PANTHER" id="PTHR44196:SF1">
    <property type="entry name" value="DEHYDROGENASE_REDUCTASE SDR FAMILY MEMBER 7B"/>
    <property type="match status" value="1"/>
</dbReference>
<sequence>MDKLKNKTIIVVGASGGIGSALSRVFYGEGANVVLSARTEDKLVALAKTLGDDRTLVVPADATNIDSIRSVFKIAVNKFKHIDAVIITAGTWDRLSHENTCEEAVEKLDKHYKAILTPTFVVSFVAQEFFKNQGFGLIANISSHAAIRPELPGNLSYGPAKAAARHFMLALRSELKGTGIRVTDIQPAIVNTPDNSSMLNTDEKRKQAVQPETIAQWIVENFDN</sequence>
<reference evidence="3 4" key="1">
    <citation type="submission" date="2017-09" db="EMBL/GenBank/DDBJ databases">
        <title>Depth-based differentiation of microbial function through sediment-hosted aquifers and enrichment of novel symbionts in the deep terrestrial subsurface.</title>
        <authorList>
            <person name="Probst A.J."/>
            <person name="Ladd B."/>
            <person name="Jarett J.K."/>
            <person name="Geller-Mcgrath D.E."/>
            <person name="Sieber C.M."/>
            <person name="Emerson J.B."/>
            <person name="Anantharaman K."/>
            <person name="Thomas B.C."/>
            <person name="Malmstrom R."/>
            <person name="Stieglmeier M."/>
            <person name="Klingl A."/>
            <person name="Woyke T."/>
            <person name="Ryan C.M."/>
            <person name="Banfield J.F."/>
        </authorList>
    </citation>
    <scope>NUCLEOTIDE SEQUENCE [LARGE SCALE GENOMIC DNA]</scope>
    <source>
        <strain evidence="3">CG11_big_fil_rev_8_21_14_0_20_40_24</strain>
    </source>
</reference>
<dbReference type="Gene3D" id="3.40.50.720">
    <property type="entry name" value="NAD(P)-binding Rossmann-like Domain"/>
    <property type="match status" value="1"/>
</dbReference>
<dbReference type="SUPFAM" id="SSF51735">
    <property type="entry name" value="NAD(P)-binding Rossmann-fold domains"/>
    <property type="match status" value="1"/>
</dbReference>
<dbReference type="InterPro" id="IPR002347">
    <property type="entry name" value="SDR_fam"/>
</dbReference>
<dbReference type="Proteomes" id="UP000229834">
    <property type="component" value="Unassembled WGS sequence"/>
</dbReference>
<dbReference type="AlphaFoldDB" id="A0A2H0K6X0"/>
<evidence type="ECO:0008006" key="5">
    <source>
        <dbReference type="Google" id="ProtNLM"/>
    </source>
</evidence>
<accession>A0A2H0K6X0</accession>
<name>A0A2H0K6X0_9BACT</name>
<dbReference type="InterPro" id="IPR036291">
    <property type="entry name" value="NAD(P)-bd_dom_sf"/>
</dbReference>
<dbReference type="EMBL" id="PCVC01000035">
    <property type="protein sequence ID" value="PIQ67002.1"/>
    <property type="molecule type" value="Genomic_DNA"/>
</dbReference>
<dbReference type="Pfam" id="PF00106">
    <property type="entry name" value="adh_short"/>
    <property type="match status" value="1"/>
</dbReference>
<proteinExistence type="inferred from homology"/>
<comment type="caution">
    <text evidence="3">The sequence shown here is derived from an EMBL/GenBank/DDBJ whole genome shotgun (WGS) entry which is preliminary data.</text>
</comment>
<evidence type="ECO:0000313" key="3">
    <source>
        <dbReference type="EMBL" id="PIQ67002.1"/>
    </source>
</evidence>
<dbReference type="GO" id="GO:0016020">
    <property type="term" value="C:membrane"/>
    <property type="evidence" value="ECO:0007669"/>
    <property type="project" value="TreeGrafter"/>
</dbReference>
<comment type="similarity">
    <text evidence="1">Belongs to the short-chain dehydrogenases/reductases (SDR) family.</text>
</comment>
<dbReference type="PANTHER" id="PTHR44196">
    <property type="entry name" value="DEHYDROGENASE/REDUCTASE SDR FAMILY MEMBER 7B"/>
    <property type="match status" value="1"/>
</dbReference>
<evidence type="ECO:0000313" key="4">
    <source>
        <dbReference type="Proteomes" id="UP000229834"/>
    </source>
</evidence>
<dbReference type="CDD" id="cd05233">
    <property type="entry name" value="SDR_c"/>
    <property type="match status" value="1"/>
</dbReference>
<protein>
    <recommendedName>
        <fullName evidence="5">Short-chain dehydrogenase</fullName>
    </recommendedName>
</protein>
<gene>
    <name evidence="3" type="ORF">COV95_01110</name>
</gene>
<feature type="non-terminal residue" evidence="3">
    <location>
        <position position="224"/>
    </location>
</feature>
<dbReference type="PRINTS" id="PR00081">
    <property type="entry name" value="GDHRDH"/>
</dbReference>
<evidence type="ECO:0000256" key="2">
    <source>
        <dbReference type="ARBA" id="ARBA00023002"/>
    </source>
</evidence>
<organism evidence="3 4">
    <name type="scientific">Candidatus Zambryskibacteria bacterium CG11_big_fil_rev_8_21_14_0_20_40_24</name>
    <dbReference type="NCBI Taxonomy" id="1975116"/>
    <lineage>
        <taxon>Bacteria</taxon>
        <taxon>Candidatus Zambryskiibacteriota</taxon>
    </lineage>
</organism>
<dbReference type="GO" id="GO:0016491">
    <property type="term" value="F:oxidoreductase activity"/>
    <property type="evidence" value="ECO:0007669"/>
    <property type="project" value="UniProtKB-KW"/>
</dbReference>
<evidence type="ECO:0000256" key="1">
    <source>
        <dbReference type="ARBA" id="ARBA00006484"/>
    </source>
</evidence>
<keyword evidence="2" id="KW-0560">Oxidoreductase</keyword>